<protein>
    <recommendedName>
        <fullName evidence="1">CHK kinase-like domain-containing protein</fullName>
    </recommendedName>
</protein>
<dbReference type="EMBL" id="JANAWD010000769">
    <property type="protein sequence ID" value="KAJ3475985.1"/>
    <property type="molecule type" value="Genomic_DNA"/>
</dbReference>
<dbReference type="PANTHER" id="PTHR11012">
    <property type="entry name" value="PROTEIN KINASE-LIKE DOMAIN-CONTAINING"/>
    <property type="match status" value="1"/>
</dbReference>
<dbReference type="AlphaFoldDB" id="A0AAD5UVU7"/>
<sequence length="388" mass="44835">MLSEEDINAILPEEFNLTSSKTIATLWSNYGRIYRLKLSNDAPKTLILKSIHPPATSLADSDESHLRKLLSYEVEKWFYHHLASRLPSSVKVARSYAARGNDDGNLILEDLEVDFPSPAYGSLGNEAMECVLTWLAVFHATFFRFHRVGSWNFTPSPNEFRKFIVTGRTVRGVWQRGTYWYLETRRDELGDTNDPEYAWLKPWIEKASHLLGHLLISVLSIPQVNDATESEIRQYGTLVHGDAKDANILFNQPPQRGRGRNHQQEDETSVPLQCALYDFQYVGLGLPVHDLIYFIGTSASRTLLTPTSERILLEWYHATLLTTLRKTHNDPSQVYPFDRFLRHWDLAIVDWYRFMAGWGFWGNANWVERRAREVVTVWEANPANWVFS</sequence>
<dbReference type="PANTHER" id="PTHR11012:SF30">
    <property type="entry name" value="PROTEIN KINASE-LIKE DOMAIN-CONTAINING"/>
    <property type="match status" value="1"/>
</dbReference>
<dbReference type="SMART" id="SM00587">
    <property type="entry name" value="CHK"/>
    <property type="match status" value="1"/>
</dbReference>
<reference evidence="2" key="1">
    <citation type="submission" date="2022-07" db="EMBL/GenBank/DDBJ databases">
        <title>Genome Sequence of Physisporinus lineatus.</title>
        <authorList>
            <person name="Buettner E."/>
        </authorList>
    </citation>
    <scope>NUCLEOTIDE SEQUENCE</scope>
    <source>
        <strain evidence="2">VT162</strain>
    </source>
</reference>
<dbReference type="Pfam" id="PF02958">
    <property type="entry name" value="EcKL"/>
    <property type="match status" value="1"/>
</dbReference>
<accession>A0AAD5UVU7</accession>
<dbReference type="Proteomes" id="UP001212997">
    <property type="component" value="Unassembled WGS sequence"/>
</dbReference>
<dbReference type="InterPro" id="IPR015897">
    <property type="entry name" value="CHK_kinase-like"/>
</dbReference>
<organism evidence="2 3">
    <name type="scientific">Meripilus lineatus</name>
    <dbReference type="NCBI Taxonomy" id="2056292"/>
    <lineage>
        <taxon>Eukaryota</taxon>
        <taxon>Fungi</taxon>
        <taxon>Dikarya</taxon>
        <taxon>Basidiomycota</taxon>
        <taxon>Agaricomycotina</taxon>
        <taxon>Agaricomycetes</taxon>
        <taxon>Polyporales</taxon>
        <taxon>Meripilaceae</taxon>
        <taxon>Meripilus</taxon>
    </lineage>
</organism>
<keyword evidence="3" id="KW-1185">Reference proteome</keyword>
<proteinExistence type="predicted"/>
<name>A0AAD5UVU7_9APHY</name>
<dbReference type="InterPro" id="IPR004119">
    <property type="entry name" value="EcKL"/>
</dbReference>
<feature type="domain" description="CHK kinase-like" evidence="1">
    <location>
        <begin position="106"/>
        <end position="326"/>
    </location>
</feature>
<comment type="caution">
    <text evidence="2">The sequence shown here is derived from an EMBL/GenBank/DDBJ whole genome shotgun (WGS) entry which is preliminary data.</text>
</comment>
<dbReference type="InterPro" id="IPR011009">
    <property type="entry name" value="Kinase-like_dom_sf"/>
</dbReference>
<evidence type="ECO:0000313" key="3">
    <source>
        <dbReference type="Proteomes" id="UP001212997"/>
    </source>
</evidence>
<gene>
    <name evidence="2" type="ORF">NLI96_g11467</name>
</gene>
<dbReference type="SUPFAM" id="SSF56112">
    <property type="entry name" value="Protein kinase-like (PK-like)"/>
    <property type="match status" value="1"/>
</dbReference>
<evidence type="ECO:0000259" key="1">
    <source>
        <dbReference type="SMART" id="SM00587"/>
    </source>
</evidence>
<evidence type="ECO:0000313" key="2">
    <source>
        <dbReference type="EMBL" id="KAJ3475985.1"/>
    </source>
</evidence>
<dbReference type="Gene3D" id="3.90.1200.10">
    <property type="match status" value="1"/>
</dbReference>